<evidence type="ECO:0000313" key="12">
    <source>
        <dbReference type="Proteomes" id="UP001165080"/>
    </source>
</evidence>
<keyword evidence="4" id="KW-0418">Kinase</keyword>
<dbReference type="PROSITE" id="PS00108">
    <property type="entry name" value="PROTEIN_KINASE_ST"/>
    <property type="match status" value="1"/>
</dbReference>
<evidence type="ECO:0000256" key="6">
    <source>
        <dbReference type="PIRSR" id="PIRSR630616-1"/>
    </source>
</evidence>
<evidence type="ECO:0000313" key="11">
    <source>
        <dbReference type="EMBL" id="GLC48152.1"/>
    </source>
</evidence>
<keyword evidence="12" id="KW-1185">Reference proteome</keyword>
<evidence type="ECO:0000256" key="3">
    <source>
        <dbReference type="ARBA" id="ARBA00022741"/>
    </source>
</evidence>
<evidence type="ECO:0000256" key="7">
    <source>
        <dbReference type="PIRSR" id="PIRSR630616-2"/>
    </source>
</evidence>
<dbReference type="InterPro" id="IPR011009">
    <property type="entry name" value="Kinase-like_dom_sf"/>
</dbReference>
<dbReference type="EMBL" id="BRXU01000001">
    <property type="protein sequence ID" value="GLC48152.1"/>
    <property type="molecule type" value="Genomic_DNA"/>
</dbReference>
<name>A0A9W6B9S8_9CHLO</name>
<feature type="region of interest" description="Disordered" evidence="9">
    <location>
        <begin position="221"/>
        <end position="253"/>
    </location>
</feature>
<dbReference type="GO" id="GO:0004674">
    <property type="term" value="F:protein serine/threonine kinase activity"/>
    <property type="evidence" value="ECO:0007669"/>
    <property type="project" value="UniProtKB-KW"/>
</dbReference>
<dbReference type="OrthoDB" id="377346at2759"/>
<feature type="binding site" evidence="7">
    <location>
        <begin position="31"/>
        <end position="33"/>
    </location>
    <ligand>
        <name>ATP</name>
        <dbReference type="ChEBI" id="CHEBI:30616"/>
    </ligand>
</feature>
<dbReference type="Pfam" id="PF00069">
    <property type="entry name" value="Pkinase"/>
    <property type="match status" value="1"/>
</dbReference>
<dbReference type="InterPro" id="IPR030616">
    <property type="entry name" value="Aur-like"/>
</dbReference>
<dbReference type="InterPro" id="IPR008271">
    <property type="entry name" value="Ser/Thr_kinase_AS"/>
</dbReference>
<keyword evidence="5 7" id="KW-0067">ATP-binding</keyword>
<gene>
    <name evidence="11" type="primary">PLEST007457</name>
    <name evidence="11" type="ORF">PLESTB_000064900</name>
</gene>
<sequence length="284" mass="30751">MYDNQIHVELVHKHIVMLYAAFQKRLVLVQEYAGRGDLYGIYRSLNRRMTEAQLTHLVLAPFMEALAYLHARGICHRDVKPENILFTNDWRLLIADFGVSIDLNQERAVTRAGTLEYMAPEVERCPLKMLPEENKDNPQLAYTTAVDIWAVGVLAYELMVGFPPVVVDSAPGSADAGAGGHGPGGAFLAEHATRKTLSFPASTSPHAHDFISAALAERPEERPTAVQLSRHPWLAGAAQQPAPRRSAGQLNSLNGAPLYPSRLGASSLASAPSSGGVPSSALVL</sequence>
<dbReference type="Gene3D" id="1.10.510.10">
    <property type="entry name" value="Transferase(Phosphotransferase) domain 1"/>
    <property type="match status" value="1"/>
</dbReference>
<dbReference type="SUPFAM" id="SSF56112">
    <property type="entry name" value="Protein kinase-like (PK-like)"/>
    <property type="match status" value="1"/>
</dbReference>
<dbReference type="AlphaFoldDB" id="A0A9W6B9S8"/>
<evidence type="ECO:0000256" key="8">
    <source>
        <dbReference type="PIRSR" id="PIRSR630616-3"/>
    </source>
</evidence>
<organism evidence="11 12">
    <name type="scientific">Pleodorina starrii</name>
    <dbReference type="NCBI Taxonomy" id="330485"/>
    <lineage>
        <taxon>Eukaryota</taxon>
        <taxon>Viridiplantae</taxon>
        <taxon>Chlorophyta</taxon>
        <taxon>core chlorophytes</taxon>
        <taxon>Chlorophyceae</taxon>
        <taxon>CS clade</taxon>
        <taxon>Chlamydomonadales</taxon>
        <taxon>Volvocaceae</taxon>
        <taxon>Pleodorina</taxon>
    </lineage>
</organism>
<dbReference type="SMART" id="SM00220">
    <property type="entry name" value="S_TKc"/>
    <property type="match status" value="1"/>
</dbReference>
<reference evidence="11 12" key="1">
    <citation type="journal article" date="2023" name="Commun. Biol.">
        <title>Reorganization of the ancestral sex-determining regions during the evolution of trioecy in Pleodorina starrii.</title>
        <authorList>
            <person name="Takahashi K."/>
            <person name="Suzuki S."/>
            <person name="Kawai-Toyooka H."/>
            <person name="Yamamoto K."/>
            <person name="Hamaji T."/>
            <person name="Ootsuki R."/>
            <person name="Yamaguchi H."/>
            <person name="Kawachi M."/>
            <person name="Higashiyama T."/>
            <person name="Nozaki H."/>
        </authorList>
    </citation>
    <scope>NUCLEOTIDE SEQUENCE [LARGE SCALE GENOMIC DNA]</scope>
    <source>
        <strain evidence="11 12">NIES-4479</strain>
    </source>
</reference>
<comment type="caution">
    <text evidence="11">The sequence shown here is derived from an EMBL/GenBank/DDBJ whole genome shotgun (WGS) entry which is preliminary data.</text>
</comment>
<dbReference type="PROSITE" id="PS50011">
    <property type="entry name" value="PROTEIN_KINASE_DOM"/>
    <property type="match status" value="1"/>
</dbReference>
<evidence type="ECO:0000259" key="10">
    <source>
        <dbReference type="PROSITE" id="PS50011"/>
    </source>
</evidence>
<evidence type="ECO:0000256" key="4">
    <source>
        <dbReference type="ARBA" id="ARBA00022777"/>
    </source>
</evidence>
<dbReference type="PANTHER" id="PTHR24350">
    <property type="entry name" value="SERINE/THREONINE-PROTEIN KINASE IAL-RELATED"/>
    <property type="match status" value="1"/>
</dbReference>
<protein>
    <submittedName>
        <fullName evidence="11">Spindle and kinetochore-associated protein 1</fullName>
    </submittedName>
</protein>
<keyword evidence="2" id="KW-0808">Transferase</keyword>
<accession>A0A9W6B9S8</accession>
<feature type="cross-link" description="Glycyl lysine isopeptide (Lys-Gly) (interchain with G-Cter in SUMO2)" evidence="8">
    <location>
        <position position="80"/>
    </location>
</feature>
<evidence type="ECO:0000256" key="1">
    <source>
        <dbReference type="ARBA" id="ARBA00022527"/>
    </source>
</evidence>
<keyword evidence="1" id="KW-0723">Serine/threonine-protein kinase</keyword>
<feature type="binding site" evidence="7">
    <location>
        <begin position="82"/>
        <end position="83"/>
    </location>
    <ligand>
        <name>ATP</name>
        <dbReference type="ChEBI" id="CHEBI:30616"/>
    </ligand>
</feature>
<proteinExistence type="predicted"/>
<evidence type="ECO:0000256" key="2">
    <source>
        <dbReference type="ARBA" id="ARBA00022679"/>
    </source>
</evidence>
<evidence type="ECO:0000256" key="9">
    <source>
        <dbReference type="SAM" id="MobiDB-lite"/>
    </source>
</evidence>
<dbReference type="GO" id="GO:0005524">
    <property type="term" value="F:ATP binding"/>
    <property type="evidence" value="ECO:0007669"/>
    <property type="project" value="UniProtKB-KW"/>
</dbReference>
<dbReference type="Proteomes" id="UP001165080">
    <property type="component" value="Unassembled WGS sequence"/>
</dbReference>
<dbReference type="InterPro" id="IPR000719">
    <property type="entry name" value="Prot_kinase_dom"/>
</dbReference>
<feature type="active site" description="Proton acceptor" evidence="6">
    <location>
        <position position="78"/>
    </location>
</feature>
<evidence type="ECO:0000256" key="5">
    <source>
        <dbReference type="ARBA" id="ARBA00022840"/>
    </source>
</evidence>
<feature type="domain" description="Protein kinase" evidence="10">
    <location>
        <begin position="1"/>
        <end position="234"/>
    </location>
</feature>
<keyword evidence="3 7" id="KW-0547">Nucleotide-binding</keyword>
<feature type="binding site" evidence="7">
    <location>
        <position position="96"/>
    </location>
    <ligand>
        <name>ATP</name>
        <dbReference type="ChEBI" id="CHEBI:30616"/>
    </ligand>
</feature>